<evidence type="ECO:0000313" key="6">
    <source>
        <dbReference type="Proteomes" id="UP001620645"/>
    </source>
</evidence>
<dbReference type="Proteomes" id="UP001620645">
    <property type="component" value="Unassembled WGS sequence"/>
</dbReference>
<evidence type="ECO:0000256" key="4">
    <source>
        <dbReference type="ARBA" id="ARBA00023212"/>
    </source>
</evidence>
<dbReference type="PANTHER" id="PTHR20940">
    <property type="entry name" value="TETRA THYMOSIN"/>
    <property type="match status" value="1"/>
</dbReference>
<dbReference type="Gene3D" id="1.20.5.520">
    <property type="entry name" value="Single helix bin"/>
    <property type="match status" value="2"/>
</dbReference>
<proteinExistence type="inferred from homology"/>
<evidence type="ECO:0000313" key="5">
    <source>
        <dbReference type="EMBL" id="KAL3101876.1"/>
    </source>
</evidence>
<reference evidence="5 6" key="1">
    <citation type="submission" date="2024-10" db="EMBL/GenBank/DDBJ databases">
        <authorList>
            <person name="Kim D."/>
        </authorList>
    </citation>
    <scope>NUCLEOTIDE SEQUENCE [LARGE SCALE GENOMIC DNA]</scope>
    <source>
        <strain evidence="5">Taebaek</strain>
    </source>
</reference>
<comment type="caution">
    <text evidence="5">The sequence shown here is derived from an EMBL/GenBank/DDBJ whole genome shotgun (WGS) entry which is preliminary data.</text>
</comment>
<dbReference type="InterPro" id="IPR038386">
    <property type="entry name" value="Beta-thymosin_sf"/>
</dbReference>
<gene>
    <name evidence="5" type="ORF">niasHS_003285</name>
</gene>
<keyword evidence="4" id="KW-0206">Cytoskeleton</keyword>
<keyword evidence="6" id="KW-1185">Reference proteome</keyword>
<keyword evidence="3" id="KW-0963">Cytoplasm</keyword>
<evidence type="ECO:0008006" key="7">
    <source>
        <dbReference type="Google" id="ProtNLM"/>
    </source>
</evidence>
<name>A0ABD2KG45_HETSC</name>
<comment type="subcellular location">
    <subcellularLocation>
        <location evidence="1">Cytoplasm</location>
        <location evidence="1">Cytoskeleton</location>
    </subcellularLocation>
</comment>
<evidence type="ECO:0000256" key="3">
    <source>
        <dbReference type="ARBA" id="ARBA00022490"/>
    </source>
</evidence>
<dbReference type="InterPro" id="IPR001152">
    <property type="entry name" value="Beta-thymosin"/>
</dbReference>
<dbReference type="GO" id="GO:0005856">
    <property type="term" value="C:cytoskeleton"/>
    <property type="evidence" value="ECO:0007669"/>
    <property type="project" value="UniProtKB-SubCell"/>
</dbReference>
<dbReference type="EMBL" id="JBICCN010000026">
    <property type="protein sequence ID" value="KAL3101876.1"/>
    <property type="molecule type" value="Genomic_DNA"/>
</dbReference>
<dbReference type="PANTHER" id="PTHR20940:SF1">
    <property type="entry name" value="CIBOULOT, ISOFORM A"/>
    <property type="match status" value="1"/>
</dbReference>
<dbReference type="Pfam" id="PF01290">
    <property type="entry name" value="Thymosin"/>
    <property type="match status" value="2"/>
</dbReference>
<accession>A0ABD2KG45</accession>
<organism evidence="5 6">
    <name type="scientific">Heterodera schachtii</name>
    <name type="common">Sugarbeet cyst nematode worm</name>
    <name type="synonym">Tylenchus schachtii</name>
    <dbReference type="NCBI Taxonomy" id="97005"/>
    <lineage>
        <taxon>Eukaryota</taxon>
        <taxon>Metazoa</taxon>
        <taxon>Ecdysozoa</taxon>
        <taxon>Nematoda</taxon>
        <taxon>Chromadorea</taxon>
        <taxon>Rhabditida</taxon>
        <taxon>Tylenchina</taxon>
        <taxon>Tylenchomorpha</taxon>
        <taxon>Tylenchoidea</taxon>
        <taxon>Heteroderidae</taxon>
        <taxon>Heteroderinae</taxon>
        <taxon>Heterodera</taxon>
    </lineage>
</organism>
<protein>
    <recommendedName>
        <fullName evidence="7">Thymosin beta</fullName>
    </recommendedName>
</protein>
<comment type="similarity">
    <text evidence="2">Belongs to the thymosin beta family.</text>
</comment>
<dbReference type="SMART" id="SM00152">
    <property type="entry name" value="THY"/>
    <property type="match status" value="2"/>
</dbReference>
<evidence type="ECO:0000256" key="2">
    <source>
        <dbReference type="ARBA" id="ARBA00009511"/>
    </source>
</evidence>
<dbReference type="AlphaFoldDB" id="A0ABD2KG45"/>
<evidence type="ECO:0000256" key="1">
    <source>
        <dbReference type="ARBA" id="ARBA00004245"/>
    </source>
</evidence>
<sequence>MSVPETHSPTVEQLPKLPTELQSEVAQRAGLKHVTTLEKNVLPTKEDLEEERKHESFKKGIQNFDALKLRHVETEDKCMLPSSNDIAVEKTPQLAAEFDQSGLKHVETTVKTNIEVIDKAEQN</sequence>